<accession>A0A8J3QBT9</accession>
<dbReference type="PANTHER" id="PTHR41913:SF1">
    <property type="entry name" value="DUF1684 DOMAIN-CONTAINING PROTEIN"/>
    <property type="match status" value="1"/>
</dbReference>
<dbReference type="InterPro" id="IPR012467">
    <property type="entry name" value="DUF1684"/>
</dbReference>
<dbReference type="EMBL" id="BONY01000039">
    <property type="protein sequence ID" value="GIH07696.1"/>
    <property type="molecule type" value="Genomic_DNA"/>
</dbReference>
<sequence length="270" mass="29482">MAESFADEWRAWHDKHEANRAHRHGFLAITGVHWLTVEPQLLPDAPGVWSSDGDRVTVHLDDGEELAVAGEIIRGEHRFEPIAERGGINAVWGEAVIEIARRGGFDIVRPRHPSHPLLTAYPGTPAYPADPRWAITGRYVRFDEPRPTTVGSVVDDLKHVYQAPGRIDFEIDGRQLSLTAFDGWTPGSLSVLFTDATSGVTTYAANRSLQVNAPESDGAVVLDFNRAVNLPCAYTEYATCPLPPAENHLPVAIEAGEQLPASAALNKSAR</sequence>
<evidence type="ECO:0008006" key="3">
    <source>
        <dbReference type="Google" id="ProtNLM"/>
    </source>
</evidence>
<dbReference type="Pfam" id="PF07920">
    <property type="entry name" value="DUF1684"/>
    <property type="match status" value="1"/>
</dbReference>
<evidence type="ECO:0000313" key="2">
    <source>
        <dbReference type="Proteomes" id="UP000612899"/>
    </source>
</evidence>
<evidence type="ECO:0000313" key="1">
    <source>
        <dbReference type="EMBL" id="GIH07696.1"/>
    </source>
</evidence>
<proteinExistence type="predicted"/>
<organism evidence="1 2">
    <name type="scientific">Rhizocola hellebori</name>
    <dbReference type="NCBI Taxonomy" id="1392758"/>
    <lineage>
        <taxon>Bacteria</taxon>
        <taxon>Bacillati</taxon>
        <taxon>Actinomycetota</taxon>
        <taxon>Actinomycetes</taxon>
        <taxon>Micromonosporales</taxon>
        <taxon>Micromonosporaceae</taxon>
        <taxon>Rhizocola</taxon>
    </lineage>
</organism>
<name>A0A8J3QBT9_9ACTN</name>
<comment type="caution">
    <text evidence="1">The sequence shown here is derived from an EMBL/GenBank/DDBJ whole genome shotgun (WGS) entry which is preliminary data.</text>
</comment>
<reference evidence="1" key="1">
    <citation type="submission" date="2021-01" db="EMBL/GenBank/DDBJ databases">
        <title>Whole genome shotgun sequence of Rhizocola hellebori NBRC 109834.</title>
        <authorList>
            <person name="Komaki H."/>
            <person name="Tamura T."/>
        </authorList>
    </citation>
    <scope>NUCLEOTIDE SEQUENCE</scope>
    <source>
        <strain evidence="1">NBRC 109834</strain>
    </source>
</reference>
<keyword evidence="2" id="KW-1185">Reference proteome</keyword>
<dbReference type="RefSeq" id="WP_203911476.1">
    <property type="nucleotide sequence ID" value="NZ_BONY01000039.1"/>
</dbReference>
<protein>
    <recommendedName>
        <fullName evidence="3">DUF1684 domain-containing protein</fullName>
    </recommendedName>
</protein>
<dbReference type="Proteomes" id="UP000612899">
    <property type="component" value="Unassembled WGS sequence"/>
</dbReference>
<gene>
    <name evidence="1" type="ORF">Rhe02_57630</name>
</gene>
<dbReference type="AlphaFoldDB" id="A0A8J3QBT9"/>
<dbReference type="PANTHER" id="PTHR41913">
    <property type="entry name" value="DUF1684 DOMAIN-CONTAINING PROTEIN"/>
    <property type="match status" value="1"/>
</dbReference>